<dbReference type="AlphaFoldDB" id="A0A533I3R0"/>
<sequence>MTLPRGVRSHNPGNIDYNPRNAWQGQLGLELGVPKPRFARFSEAKWGIRALAKLLLNYRGKDGLPGMGKPGIDTPYEFINRWAPSVENNTNAYAAAIAKRLGVGVKDSIDISKPETLKQVVIGIIVHENGENPYDDATVNEGISLALK</sequence>
<gene>
    <name evidence="1" type="ORF">DI616_15635</name>
</gene>
<comment type="caution">
    <text evidence="1">The sequence shown here is derived from an EMBL/GenBank/DDBJ whole genome shotgun (WGS) entry which is preliminary data.</text>
</comment>
<dbReference type="EMBL" id="VAFL01000015">
    <property type="protein sequence ID" value="TKW65157.1"/>
    <property type="molecule type" value="Genomic_DNA"/>
</dbReference>
<name>A0A533I3R0_PARDE</name>
<accession>A0A533I3R0</accession>
<evidence type="ECO:0000313" key="2">
    <source>
        <dbReference type="Proteomes" id="UP000315344"/>
    </source>
</evidence>
<reference evidence="1 2" key="1">
    <citation type="journal article" date="2017" name="Nat. Commun.">
        <title>In situ click chemistry generation of cyclooxygenase-2 inhibitors.</title>
        <authorList>
            <person name="Bhardwaj A."/>
            <person name="Kaur J."/>
            <person name="Wuest M."/>
            <person name="Wuest F."/>
        </authorList>
    </citation>
    <scope>NUCLEOTIDE SEQUENCE [LARGE SCALE GENOMIC DNA]</scope>
    <source>
        <strain evidence="1">S2_012_000_R3_94</strain>
    </source>
</reference>
<proteinExistence type="predicted"/>
<dbReference type="Proteomes" id="UP000315344">
    <property type="component" value="Unassembled WGS sequence"/>
</dbReference>
<protein>
    <submittedName>
        <fullName evidence="1">Structural protein P5</fullName>
    </submittedName>
</protein>
<organism evidence="1 2">
    <name type="scientific">Paracoccus denitrificans</name>
    <dbReference type="NCBI Taxonomy" id="266"/>
    <lineage>
        <taxon>Bacteria</taxon>
        <taxon>Pseudomonadati</taxon>
        <taxon>Pseudomonadota</taxon>
        <taxon>Alphaproteobacteria</taxon>
        <taxon>Rhodobacterales</taxon>
        <taxon>Paracoccaceae</taxon>
        <taxon>Paracoccus</taxon>
    </lineage>
</organism>
<evidence type="ECO:0000313" key="1">
    <source>
        <dbReference type="EMBL" id="TKW65157.1"/>
    </source>
</evidence>